<evidence type="ECO:0000313" key="1">
    <source>
        <dbReference type="EMBL" id="KAH3816409.1"/>
    </source>
</evidence>
<dbReference type="AlphaFoldDB" id="A0A9D4JN18"/>
<sequence length="67" mass="7368">MENITVNARCNLTIDHHTPTTNKINNMDIKTFGGVRVFTEDEALTTLKGTSLTIRSGARASLLIFFG</sequence>
<dbReference type="EMBL" id="JAIWYP010000005">
    <property type="protein sequence ID" value="KAH3816409.1"/>
    <property type="molecule type" value="Genomic_DNA"/>
</dbReference>
<organism evidence="1 2">
    <name type="scientific">Dreissena polymorpha</name>
    <name type="common">Zebra mussel</name>
    <name type="synonym">Mytilus polymorpha</name>
    <dbReference type="NCBI Taxonomy" id="45954"/>
    <lineage>
        <taxon>Eukaryota</taxon>
        <taxon>Metazoa</taxon>
        <taxon>Spiralia</taxon>
        <taxon>Lophotrochozoa</taxon>
        <taxon>Mollusca</taxon>
        <taxon>Bivalvia</taxon>
        <taxon>Autobranchia</taxon>
        <taxon>Heteroconchia</taxon>
        <taxon>Euheterodonta</taxon>
        <taxon>Imparidentia</taxon>
        <taxon>Neoheterodontei</taxon>
        <taxon>Myida</taxon>
        <taxon>Dreissenoidea</taxon>
        <taxon>Dreissenidae</taxon>
        <taxon>Dreissena</taxon>
    </lineage>
</organism>
<reference evidence="1" key="1">
    <citation type="journal article" date="2019" name="bioRxiv">
        <title>The Genome of the Zebra Mussel, Dreissena polymorpha: A Resource for Invasive Species Research.</title>
        <authorList>
            <person name="McCartney M.A."/>
            <person name="Auch B."/>
            <person name="Kono T."/>
            <person name="Mallez S."/>
            <person name="Zhang Y."/>
            <person name="Obille A."/>
            <person name="Becker A."/>
            <person name="Abrahante J.E."/>
            <person name="Garbe J."/>
            <person name="Badalamenti J.P."/>
            <person name="Herman A."/>
            <person name="Mangelson H."/>
            <person name="Liachko I."/>
            <person name="Sullivan S."/>
            <person name="Sone E.D."/>
            <person name="Koren S."/>
            <person name="Silverstein K.A.T."/>
            <person name="Beckman K.B."/>
            <person name="Gohl D.M."/>
        </authorList>
    </citation>
    <scope>NUCLEOTIDE SEQUENCE</scope>
    <source>
        <strain evidence="1">Duluth1</strain>
        <tissue evidence="1">Whole animal</tissue>
    </source>
</reference>
<name>A0A9D4JN18_DREPO</name>
<protein>
    <submittedName>
        <fullName evidence="1">Uncharacterized protein</fullName>
    </submittedName>
</protein>
<gene>
    <name evidence="1" type="ORF">DPMN_117925</name>
</gene>
<evidence type="ECO:0000313" key="2">
    <source>
        <dbReference type="Proteomes" id="UP000828390"/>
    </source>
</evidence>
<comment type="caution">
    <text evidence="1">The sequence shown here is derived from an EMBL/GenBank/DDBJ whole genome shotgun (WGS) entry which is preliminary data.</text>
</comment>
<keyword evidence="2" id="KW-1185">Reference proteome</keyword>
<reference evidence="1" key="2">
    <citation type="submission" date="2020-11" db="EMBL/GenBank/DDBJ databases">
        <authorList>
            <person name="McCartney M.A."/>
            <person name="Auch B."/>
            <person name="Kono T."/>
            <person name="Mallez S."/>
            <person name="Becker A."/>
            <person name="Gohl D.M."/>
            <person name="Silverstein K.A.T."/>
            <person name="Koren S."/>
            <person name="Bechman K.B."/>
            <person name="Herman A."/>
            <person name="Abrahante J.E."/>
            <person name="Garbe J."/>
        </authorList>
    </citation>
    <scope>NUCLEOTIDE SEQUENCE</scope>
    <source>
        <strain evidence="1">Duluth1</strain>
        <tissue evidence="1">Whole animal</tissue>
    </source>
</reference>
<dbReference type="Proteomes" id="UP000828390">
    <property type="component" value="Unassembled WGS sequence"/>
</dbReference>
<proteinExistence type="predicted"/>
<accession>A0A9D4JN18</accession>